<comment type="caution">
    <text evidence="3">The sequence shown here is derived from an EMBL/GenBank/DDBJ whole genome shotgun (WGS) entry which is preliminary data.</text>
</comment>
<evidence type="ECO:0000256" key="1">
    <source>
        <dbReference type="SAM" id="Phobius"/>
    </source>
</evidence>
<feature type="transmembrane region" description="Helical" evidence="1">
    <location>
        <begin position="27"/>
        <end position="46"/>
    </location>
</feature>
<evidence type="ECO:0000313" key="3">
    <source>
        <dbReference type="EMBL" id="MBL4917606.1"/>
    </source>
</evidence>
<evidence type="ECO:0000313" key="4">
    <source>
        <dbReference type="Proteomes" id="UP000648908"/>
    </source>
</evidence>
<dbReference type="Gene3D" id="3.40.50.11980">
    <property type="match status" value="1"/>
</dbReference>
<proteinExistence type="predicted"/>
<protein>
    <recommendedName>
        <fullName evidence="2">RNase NYN domain-containing protein</fullName>
    </recommendedName>
</protein>
<dbReference type="Proteomes" id="UP000648908">
    <property type="component" value="Unassembled WGS sequence"/>
</dbReference>
<dbReference type="InterPro" id="IPR021869">
    <property type="entry name" value="RNase_Zc3h12_NYN"/>
</dbReference>
<accession>A0A8K0V9I5</accession>
<dbReference type="RefSeq" id="WP_202688550.1">
    <property type="nucleotide sequence ID" value="NZ_JAESVN010000004.1"/>
</dbReference>
<gene>
    <name evidence="3" type="ORF">JL811_10270</name>
</gene>
<organism evidence="3 4">
    <name type="scientific">Szabonella alba</name>
    <dbReference type="NCBI Taxonomy" id="2804194"/>
    <lineage>
        <taxon>Bacteria</taxon>
        <taxon>Pseudomonadati</taxon>
        <taxon>Pseudomonadota</taxon>
        <taxon>Alphaproteobacteria</taxon>
        <taxon>Rhodobacterales</taxon>
        <taxon>Paracoccaceae</taxon>
        <taxon>Szabonella</taxon>
    </lineage>
</organism>
<keyword evidence="1" id="KW-1133">Transmembrane helix</keyword>
<name>A0A8K0V9I5_9RHOB</name>
<reference evidence="3" key="1">
    <citation type="submission" date="2021-01" db="EMBL/GenBank/DDBJ databases">
        <title>Tabrizicola alba sp. nov. a motile alkaliphilic bacterium isolated from a soda lake.</title>
        <authorList>
            <person name="Szuroczki S."/>
            <person name="Abbaszade G."/>
            <person name="Schumann P."/>
            <person name="Toth E."/>
        </authorList>
    </citation>
    <scope>NUCLEOTIDE SEQUENCE</scope>
    <source>
        <strain evidence="3">DMG-N-6</strain>
    </source>
</reference>
<keyword evidence="4" id="KW-1185">Reference proteome</keyword>
<keyword evidence="1" id="KW-0812">Transmembrane</keyword>
<evidence type="ECO:0000259" key="2">
    <source>
        <dbReference type="Pfam" id="PF11977"/>
    </source>
</evidence>
<feature type="domain" description="RNase NYN" evidence="2">
    <location>
        <begin position="62"/>
        <end position="184"/>
    </location>
</feature>
<dbReference type="AlphaFoldDB" id="A0A8K0V9I5"/>
<dbReference type="Pfam" id="PF11977">
    <property type="entry name" value="RNase_Zc3h12a"/>
    <property type="match status" value="1"/>
</dbReference>
<keyword evidence="1" id="KW-0472">Membrane</keyword>
<sequence length="208" mass="23254">MSTPLSLTVTCLAGLFATMILPGLQDYALIAASALSAALWLLVTDFRRRPARNRREHRTRPPVVVDGSNVLHWRDGTPQLDSLKTVLRELELSGYQPGVVFDANAGYQIAGRYLHDGALGRKLGLPKDRVMVVDKGMPADPVILRAARDMNAIIVTNDRYRDWAADWPEVRQPERFIRGRFSEDGKALHLHLPEQRPNQMQGQPQLAG</sequence>
<dbReference type="EMBL" id="JAESVN010000004">
    <property type="protein sequence ID" value="MBL4917606.1"/>
    <property type="molecule type" value="Genomic_DNA"/>
</dbReference>